<comment type="caution">
    <text evidence="1">The sequence shown here is derived from an EMBL/GenBank/DDBJ whole genome shotgun (WGS) entry which is preliminary data.</text>
</comment>
<keyword evidence="2" id="KW-1185">Reference proteome</keyword>
<evidence type="ECO:0000313" key="2">
    <source>
        <dbReference type="Proteomes" id="UP000326396"/>
    </source>
</evidence>
<dbReference type="PANTHER" id="PTHR33130">
    <property type="entry name" value="PUTATIVE (DUF1639)-RELATED"/>
    <property type="match status" value="1"/>
</dbReference>
<dbReference type="OrthoDB" id="769821at2759"/>
<dbReference type="Pfam" id="PF07797">
    <property type="entry name" value="DUF1639"/>
    <property type="match status" value="1"/>
</dbReference>
<dbReference type="Proteomes" id="UP000326396">
    <property type="component" value="Linkage Group LG1"/>
</dbReference>
<dbReference type="InterPro" id="IPR012438">
    <property type="entry name" value="DUF1639"/>
</dbReference>
<protein>
    <submittedName>
        <fullName evidence="1">Uncharacterized protein</fullName>
    </submittedName>
</protein>
<gene>
    <name evidence="1" type="ORF">E3N88_01443</name>
</gene>
<dbReference type="EMBL" id="SZYD01000001">
    <property type="protein sequence ID" value="KAD7478307.1"/>
    <property type="molecule type" value="Genomic_DNA"/>
</dbReference>
<name>A0A5N6Q2G1_9ASTR</name>
<evidence type="ECO:0000313" key="1">
    <source>
        <dbReference type="EMBL" id="KAD7478307.1"/>
    </source>
</evidence>
<accession>A0A5N6Q2G1</accession>
<dbReference type="PANTHER" id="PTHR33130:SF83">
    <property type="entry name" value="DUF1639 FAMILY PROTEIN"/>
    <property type="match status" value="1"/>
</dbReference>
<organism evidence="1 2">
    <name type="scientific">Mikania micrantha</name>
    <name type="common">bitter vine</name>
    <dbReference type="NCBI Taxonomy" id="192012"/>
    <lineage>
        <taxon>Eukaryota</taxon>
        <taxon>Viridiplantae</taxon>
        <taxon>Streptophyta</taxon>
        <taxon>Embryophyta</taxon>
        <taxon>Tracheophyta</taxon>
        <taxon>Spermatophyta</taxon>
        <taxon>Magnoliopsida</taxon>
        <taxon>eudicotyledons</taxon>
        <taxon>Gunneridae</taxon>
        <taxon>Pentapetalae</taxon>
        <taxon>asterids</taxon>
        <taxon>campanulids</taxon>
        <taxon>Asterales</taxon>
        <taxon>Asteraceae</taxon>
        <taxon>Asteroideae</taxon>
        <taxon>Heliantheae alliance</taxon>
        <taxon>Eupatorieae</taxon>
        <taxon>Mikania</taxon>
    </lineage>
</organism>
<reference evidence="1 2" key="1">
    <citation type="submission" date="2019-05" db="EMBL/GenBank/DDBJ databases">
        <title>Mikania micrantha, genome provides insights into the molecular mechanism of rapid growth.</title>
        <authorList>
            <person name="Liu B."/>
        </authorList>
    </citation>
    <scope>NUCLEOTIDE SEQUENCE [LARGE SCALE GENOMIC DNA]</scope>
    <source>
        <strain evidence="1">NLD-2019</strain>
        <tissue evidence="1">Leaf</tissue>
    </source>
</reference>
<proteinExistence type="predicted"/>
<dbReference type="AlphaFoldDB" id="A0A5N6Q2G1"/>
<sequence length="280" mass="31570">MSVRLNENRYKNKERKILDFSTPRATRGPQETLSRYATGGNDGNAPHLIMPVDPTILLGSRTRRATRRMADLRFVHDHNMTAFLGEPPAKHSEFKSMIEGLILSPVNYAIMEYPLITTSFIRDFWGSVEESVDADGNISIVGKIQGHSIIITEQIIRDCLQFGDKESDPVELDQGLVNRTVYQMGHEGAYPPTEKKLLHPYWRYLAHVVTQTTQLPTISIALSCGEIEDDVLFLTGSKPSRRSKKRPRAVQKQLDNLFPGLWLDSISVDSYKVLETASKG</sequence>